<protein>
    <recommendedName>
        <fullName evidence="4">Tat pathway signal sequence</fullName>
    </recommendedName>
</protein>
<dbReference type="OrthoDB" id="4221766at2759"/>
<dbReference type="GO" id="GO:0043386">
    <property type="term" value="P:mycotoxin biosynthetic process"/>
    <property type="evidence" value="ECO:0007669"/>
    <property type="project" value="InterPro"/>
</dbReference>
<comment type="similarity">
    <text evidence="1">Belongs to the ustYa family.</text>
</comment>
<evidence type="ECO:0000313" key="2">
    <source>
        <dbReference type="EMBL" id="OKL62642.1"/>
    </source>
</evidence>
<dbReference type="STRING" id="1441469.A0A1Q5Q9M3"/>
<dbReference type="PANTHER" id="PTHR33365">
    <property type="entry name" value="YALI0B05434P"/>
    <property type="match status" value="1"/>
</dbReference>
<dbReference type="GeneID" id="31001144"/>
<organism evidence="2 3">
    <name type="scientific">Talaromyces atroroseus</name>
    <dbReference type="NCBI Taxonomy" id="1441469"/>
    <lineage>
        <taxon>Eukaryota</taxon>
        <taxon>Fungi</taxon>
        <taxon>Dikarya</taxon>
        <taxon>Ascomycota</taxon>
        <taxon>Pezizomycotina</taxon>
        <taxon>Eurotiomycetes</taxon>
        <taxon>Eurotiomycetidae</taxon>
        <taxon>Eurotiales</taxon>
        <taxon>Trichocomaceae</taxon>
        <taxon>Talaromyces</taxon>
        <taxon>Talaromyces sect. Trachyspermi</taxon>
    </lineage>
</organism>
<evidence type="ECO:0000256" key="1">
    <source>
        <dbReference type="ARBA" id="ARBA00035112"/>
    </source>
</evidence>
<dbReference type="InterPro" id="IPR021765">
    <property type="entry name" value="UstYa-like"/>
</dbReference>
<keyword evidence="3" id="KW-1185">Reference proteome</keyword>
<dbReference type="Proteomes" id="UP000214365">
    <property type="component" value="Unassembled WGS sequence"/>
</dbReference>
<dbReference type="PANTHER" id="PTHR33365:SF14">
    <property type="entry name" value="TAT PATHWAY SIGNAL SEQUENCE"/>
    <property type="match status" value="1"/>
</dbReference>
<accession>A0A1Q5Q9M3</accession>
<proteinExistence type="inferred from homology"/>
<dbReference type="Pfam" id="PF11807">
    <property type="entry name" value="UstYa"/>
    <property type="match status" value="1"/>
</dbReference>
<gene>
    <name evidence="2" type="ORF">UA08_01389</name>
</gene>
<evidence type="ECO:0008006" key="4">
    <source>
        <dbReference type="Google" id="ProtNLM"/>
    </source>
</evidence>
<dbReference type="EMBL" id="LFMY01000002">
    <property type="protein sequence ID" value="OKL62642.1"/>
    <property type="molecule type" value="Genomic_DNA"/>
</dbReference>
<dbReference type="RefSeq" id="XP_020122763.1">
    <property type="nucleotide sequence ID" value="XM_020261048.1"/>
</dbReference>
<comment type="caution">
    <text evidence="2">The sequence shown here is derived from an EMBL/GenBank/DDBJ whole genome shotgun (WGS) entry which is preliminary data.</text>
</comment>
<name>A0A1Q5Q9M3_TALAT</name>
<sequence length="228" mass="26055">MALVAPLLEQIDIPLVVKKMNATLLDTSIWRQPPSPEVDAAWNRIQTREAVVISREDVLAMGKDPADAVKWPESFGFGADAYVAKLDVLHQIHCLNTLRMNLRNNFDYYYGAEFPSGMPTDAFHDLHVTHCVHVLLENLMCSGNVDLYTHTWIDAQTHPYADFNINHTCRDFDAILAWQDEHAVPMEKISEVTRPDDYKVHVMNHEFKEIMHWYDDHPDDGVQGGETG</sequence>
<dbReference type="AlphaFoldDB" id="A0A1Q5Q9M3"/>
<reference evidence="2 3" key="1">
    <citation type="submission" date="2015-06" db="EMBL/GenBank/DDBJ databases">
        <title>Talaromyces atroroseus IBT 11181 draft genome.</title>
        <authorList>
            <person name="Rasmussen K.B."/>
            <person name="Rasmussen S."/>
            <person name="Petersen B."/>
            <person name="Sicheritz-Ponten T."/>
            <person name="Mortensen U.H."/>
            <person name="Thrane U."/>
        </authorList>
    </citation>
    <scope>NUCLEOTIDE SEQUENCE [LARGE SCALE GENOMIC DNA]</scope>
    <source>
        <strain evidence="2 3">IBT 11181</strain>
    </source>
</reference>
<evidence type="ECO:0000313" key="3">
    <source>
        <dbReference type="Proteomes" id="UP000214365"/>
    </source>
</evidence>